<proteinExistence type="predicted"/>
<dbReference type="EMBL" id="RRYP01005802">
    <property type="protein sequence ID" value="TNV81728.1"/>
    <property type="molecule type" value="Genomic_DNA"/>
</dbReference>
<evidence type="ECO:0000313" key="2">
    <source>
        <dbReference type="Proteomes" id="UP000785679"/>
    </source>
</evidence>
<keyword evidence="2" id="KW-1185">Reference proteome</keyword>
<name>A0A8J8NUG3_HALGN</name>
<evidence type="ECO:0000313" key="1">
    <source>
        <dbReference type="EMBL" id="TNV81728.1"/>
    </source>
</evidence>
<sequence>MHARLDMHEQKLNDLLILRTAVGEEEGGSAAIGKKTVKDQLRDMLMNRCKKNVTQTTTHGAIQVKVNEYANKASQKNTIKYY</sequence>
<dbReference type="Proteomes" id="UP000785679">
    <property type="component" value="Unassembled WGS sequence"/>
</dbReference>
<accession>A0A8J8NUG3</accession>
<reference evidence="1" key="1">
    <citation type="submission" date="2019-06" db="EMBL/GenBank/DDBJ databases">
        <authorList>
            <person name="Zheng W."/>
        </authorList>
    </citation>
    <scope>NUCLEOTIDE SEQUENCE</scope>
    <source>
        <strain evidence="1">QDHG01</strain>
    </source>
</reference>
<comment type="caution">
    <text evidence="1">The sequence shown here is derived from an EMBL/GenBank/DDBJ whole genome shotgun (WGS) entry which is preliminary data.</text>
</comment>
<organism evidence="1 2">
    <name type="scientific">Halteria grandinella</name>
    <dbReference type="NCBI Taxonomy" id="5974"/>
    <lineage>
        <taxon>Eukaryota</taxon>
        <taxon>Sar</taxon>
        <taxon>Alveolata</taxon>
        <taxon>Ciliophora</taxon>
        <taxon>Intramacronucleata</taxon>
        <taxon>Spirotrichea</taxon>
        <taxon>Stichotrichia</taxon>
        <taxon>Sporadotrichida</taxon>
        <taxon>Halteriidae</taxon>
        <taxon>Halteria</taxon>
    </lineage>
</organism>
<dbReference type="AlphaFoldDB" id="A0A8J8NUG3"/>
<protein>
    <submittedName>
        <fullName evidence="1">Uncharacterized protein</fullName>
    </submittedName>
</protein>
<gene>
    <name evidence="1" type="ORF">FGO68_gene4576</name>
</gene>